<feature type="chain" id="PRO_5008535951" description="Cytochrome C" evidence="8">
    <location>
        <begin position="21"/>
        <end position="143"/>
    </location>
</feature>
<evidence type="ECO:0000256" key="3">
    <source>
        <dbReference type="ARBA" id="ARBA00022723"/>
    </source>
</evidence>
<evidence type="ECO:0000256" key="6">
    <source>
        <dbReference type="PIRSR" id="PIRSR000027-1"/>
    </source>
</evidence>
<dbReference type="OrthoDB" id="9811729at2"/>
<dbReference type="Gene3D" id="1.20.120.10">
    <property type="entry name" value="Cytochrome c/b562"/>
    <property type="match status" value="1"/>
</dbReference>
<accession>A0A1B2EJX0</accession>
<dbReference type="GO" id="GO:0042597">
    <property type="term" value="C:periplasmic space"/>
    <property type="evidence" value="ECO:0007669"/>
    <property type="project" value="InterPro"/>
</dbReference>
<evidence type="ECO:0000256" key="7">
    <source>
        <dbReference type="PIRSR" id="PIRSR000027-2"/>
    </source>
</evidence>
<feature type="binding site" description="axial binding residue" evidence="6">
    <location>
        <position position="137"/>
    </location>
    <ligand>
        <name>heme c</name>
        <dbReference type="ChEBI" id="CHEBI:61717"/>
    </ligand>
    <ligandPart>
        <name>Fe</name>
        <dbReference type="ChEBI" id="CHEBI:18248"/>
    </ligandPart>
</feature>
<keyword evidence="3 6" id="KW-0479">Metal-binding</keyword>
<dbReference type="PROSITE" id="PS51009">
    <property type="entry name" value="CYTCII"/>
    <property type="match status" value="1"/>
</dbReference>
<keyword evidence="1" id="KW-0813">Transport</keyword>
<name>A0A1B2EJX0_9HYPH</name>
<evidence type="ECO:0000256" key="1">
    <source>
        <dbReference type="ARBA" id="ARBA00022448"/>
    </source>
</evidence>
<keyword evidence="2 7" id="KW-0349">Heme</keyword>
<dbReference type="EMBL" id="CP016616">
    <property type="protein sequence ID" value="ANY80261.1"/>
    <property type="molecule type" value="Genomic_DNA"/>
</dbReference>
<dbReference type="SUPFAM" id="SSF47175">
    <property type="entry name" value="Cytochromes"/>
    <property type="match status" value="1"/>
</dbReference>
<gene>
    <name evidence="9" type="ORF">BB934_20185</name>
</gene>
<keyword evidence="8" id="KW-0732">Signal</keyword>
<evidence type="ECO:0000256" key="8">
    <source>
        <dbReference type="SAM" id="SignalP"/>
    </source>
</evidence>
<dbReference type="GO" id="GO:0009055">
    <property type="term" value="F:electron transfer activity"/>
    <property type="evidence" value="ECO:0007669"/>
    <property type="project" value="InterPro"/>
</dbReference>
<dbReference type="AlphaFoldDB" id="A0A1B2EJX0"/>
<proteinExistence type="predicted"/>
<feature type="binding site" description="covalent" evidence="7">
    <location>
        <position position="133"/>
    </location>
    <ligand>
        <name>heme c</name>
        <dbReference type="ChEBI" id="CHEBI:61717"/>
    </ligand>
</feature>
<evidence type="ECO:0008006" key="10">
    <source>
        <dbReference type="Google" id="ProtNLM"/>
    </source>
</evidence>
<dbReference type="RefSeq" id="WP_157934237.1">
    <property type="nucleotide sequence ID" value="NZ_CP016616.1"/>
</dbReference>
<evidence type="ECO:0000256" key="5">
    <source>
        <dbReference type="ARBA" id="ARBA00023004"/>
    </source>
</evidence>
<sequence length="143" mass="15250">MKRTLFVAGLVAFGVTAAIAQSNKVEQRQALMKEMGAQSRTLGGMLRGQAPFDAAQVQAGLKVFAENAQKAGPLFTEDTKGAEKTAALPALWDSKAQFDSILAKFGQDAQAAMASIKDEATMKAELPKVLQNCGTCHQTFRKS</sequence>
<dbReference type="PIRSF" id="PIRSF000027">
    <property type="entry name" value="Cytc_c_prime"/>
    <property type="match status" value="1"/>
</dbReference>
<dbReference type="InterPro" id="IPR012127">
    <property type="entry name" value="Cyt_c_prime"/>
</dbReference>
<dbReference type="GO" id="GO:0005506">
    <property type="term" value="F:iron ion binding"/>
    <property type="evidence" value="ECO:0007669"/>
    <property type="project" value="InterPro"/>
</dbReference>
<reference evidence="9" key="1">
    <citation type="submission" date="2016-07" db="EMBL/GenBank/DDBJ databases">
        <title>Microvirga ossetica sp. nov. a new species of rhizobia isolated from root nodules of the legume species Vicia alpestris Steven originated from North Ossetia region in the Caucasus.</title>
        <authorList>
            <person name="Safronova V.I."/>
            <person name="Kuznetsova I.G."/>
            <person name="Sazanova A.L."/>
            <person name="Belimov A."/>
            <person name="Andronov E."/>
            <person name="Osledkin Y.S."/>
            <person name="Onishchuk O.P."/>
            <person name="Kurchak O.N."/>
            <person name="Shaposhnikov A.I."/>
            <person name="Willems A."/>
            <person name="Tikhonovich I.A."/>
        </authorList>
    </citation>
    <scope>NUCLEOTIDE SEQUENCE [LARGE SCALE GENOMIC DNA]</scope>
    <source>
        <strain evidence="9">V5/3M</strain>
    </source>
</reference>
<dbReference type="InterPro" id="IPR010980">
    <property type="entry name" value="Cyt_c/b562"/>
</dbReference>
<keyword evidence="5 6" id="KW-0408">Iron</keyword>
<dbReference type="GO" id="GO:0020037">
    <property type="term" value="F:heme binding"/>
    <property type="evidence" value="ECO:0007669"/>
    <property type="project" value="InterPro"/>
</dbReference>
<evidence type="ECO:0000256" key="4">
    <source>
        <dbReference type="ARBA" id="ARBA00022982"/>
    </source>
</evidence>
<comment type="PTM">
    <text evidence="7">Binds 1 heme group per subunit.</text>
</comment>
<organism evidence="9">
    <name type="scientific">Microvirga ossetica</name>
    <dbReference type="NCBI Taxonomy" id="1882682"/>
    <lineage>
        <taxon>Bacteria</taxon>
        <taxon>Pseudomonadati</taxon>
        <taxon>Pseudomonadota</taxon>
        <taxon>Alphaproteobacteria</taxon>
        <taxon>Hyphomicrobiales</taxon>
        <taxon>Methylobacteriaceae</taxon>
        <taxon>Microvirga</taxon>
    </lineage>
</organism>
<dbReference type="GO" id="GO:0022900">
    <property type="term" value="P:electron transport chain"/>
    <property type="evidence" value="ECO:0007669"/>
    <property type="project" value="InterPro"/>
</dbReference>
<protein>
    <recommendedName>
        <fullName evidence="10">Cytochrome C</fullName>
    </recommendedName>
</protein>
<feature type="signal peptide" evidence="8">
    <location>
        <begin position="1"/>
        <end position="20"/>
    </location>
</feature>
<dbReference type="KEGG" id="moc:BB934_20185"/>
<dbReference type="InterPro" id="IPR002321">
    <property type="entry name" value="Cyt_c_II"/>
</dbReference>
<feature type="binding site" description="covalent" evidence="7">
    <location>
        <position position="136"/>
    </location>
    <ligand>
        <name>heme c</name>
        <dbReference type="ChEBI" id="CHEBI:61717"/>
    </ligand>
</feature>
<evidence type="ECO:0000256" key="2">
    <source>
        <dbReference type="ARBA" id="ARBA00022617"/>
    </source>
</evidence>
<dbReference type="Pfam" id="PF01322">
    <property type="entry name" value="Cytochrom_C_2"/>
    <property type="match status" value="1"/>
</dbReference>
<evidence type="ECO:0000313" key="9">
    <source>
        <dbReference type="EMBL" id="ANY80261.1"/>
    </source>
</evidence>
<keyword evidence="4" id="KW-0249">Electron transport</keyword>